<dbReference type="Gene3D" id="3.90.1200.10">
    <property type="match status" value="1"/>
</dbReference>
<protein>
    <submittedName>
        <fullName evidence="2">Phosphotransferase</fullName>
    </submittedName>
</protein>
<organism evidence="2">
    <name type="scientific">Dolosigranulum savutiense</name>
    <dbReference type="NCBI Taxonomy" id="3110288"/>
    <lineage>
        <taxon>Bacteria</taxon>
        <taxon>Bacillati</taxon>
        <taxon>Bacillota</taxon>
        <taxon>Bacilli</taxon>
        <taxon>Lactobacillales</taxon>
        <taxon>Carnobacteriaceae</taxon>
        <taxon>Dolosigranulum</taxon>
    </lineage>
</organism>
<name>A0AB74U2H5_9LACT</name>
<reference evidence="2" key="1">
    <citation type="submission" date="2023-12" db="EMBL/GenBank/DDBJ databases">
        <title>Dolosigranulum savutii sp. nov. isolated from human upper respiratory samples collected in Botswana.</title>
        <authorList>
            <person name="Kelly M.S."/>
        </authorList>
    </citation>
    <scope>NUCLEOTIDE SEQUENCE</scope>
    <source>
        <strain evidence="2">MSK294</strain>
    </source>
</reference>
<proteinExistence type="predicted"/>
<accession>A0AB74U2H5</accession>
<evidence type="ECO:0000313" key="2">
    <source>
        <dbReference type="EMBL" id="XBC49463.1"/>
    </source>
</evidence>
<dbReference type="InterPro" id="IPR002575">
    <property type="entry name" value="Aminoglycoside_PTrfase"/>
</dbReference>
<dbReference type="SUPFAM" id="SSF56112">
    <property type="entry name" value="Protein kinase-like (PK-like)"/>
    <property type="match status" value="1"/>
</dbReference>
<dbReference type="InterPro" id="IPR011009">
    <property type="entry name" value="Kinase-like_dom_sf"/>
</dbReference>
<dbReference type="KEGG" id="dst:VUQ06_08250"/>
<dbReference type="Pfam" id="PF01636">
    <property type="entry name" value="APH"/>
    <property type="match status" value="1"/>
</dbReference>
<dbReference type="EMBL" id="CP142435">
    <property type="protein sequence ID" value="XBC49463.1"/>
    <property type="molecule type" value="Genomic_DNA"/>
</dbReference>
<dbReference type="AlphaFoldDB" id="A0AB74U2H5"/>
<gene>
    <name evidence="2" type="ORF">VUQ06_08250</name>
</gene>
<dbReference type="PANTHER" id="PTHR41283:SF1">
    <property type="entry name" value="AMINOGLYCOSIDE PHOSPHOTRANSFERASE DOMAIN-CONTAINING PROTEIN"/>
    <property type="match status" value="1"/>
</dbReference>
<evidence type="ECO:0000259" key="1">
    <source>
        <dbReference type="Pfam" id="PF01636"/>
    </source>
</evidence>
<dbReference type="PANTHER" id="PTHR41283">
    <property type="entry name" value="AMINOGLYCOSIDE PHOSPHOTRANSFERASE"/>
    <property type="match status" value="1"/>
</dbReference>
<sequence>MAQLNYISKEPINKGWSCDKKYRVTTTDGVKYLLRVTPEEKSANRAEMFRMMQQLADLDISMCKPVEFGKCDEGVYTIQTWVEGRDAEEIIPYLAHSDQYDFGLEAGRILKVIHSIPAPENQSDWETRFNAKMDRNIKTYNECSIKFDGAEDIIAYIESNRQLLANRPQTFHHGDYHLGNMMIEKNKIVIIDFDRFDFGDPWEEFNRIVWCAQASPIFASGIINGYFDNEVPLEFWKLLALYISSNMLSSIPWAISFGENEVQTMLNQAKDVLSWYNNMHNPIPTWYIK</sequence>
<feature type="domain" description="Aminoglycoside phosphotransferase" evidence="1">
    <location>
        <begin position="10"/>
        <end position="231"/>
    </location>
</feature>
<dbReference type="RefSeq" id="WP_208958405.1">
    <property type="nucleotide sequence ID" value="NZ_CP142435.1"/>
</dbReference>